<dbReference type="PRINTS" id="PR00412">
    <property type="entry name" value="EPOXHYDRLASE"/>
</dbReference>
<evidence type="ECO:0000313" key="2">
    <source>
        <dbReference type="EMBL" id="SKC05648.1"/>
    </source>
</evidence>
<evidence type="ECO:0000313" key="3">
    <source>
        <dbReference type="Proteomes" id="UP000189818"/>
    </source>
</evidence>
<dbReference type="SUPFAM" id="SSF53474">
    <property type="entry name" value="alpha/beta-Hydrolases"/>
    <property type="match status" value="1"/>
</dbReference>
<dbReference type="Gene3D" id="3.40.50.1820">
    <property type="entry name" value="alpha/beta hydrolase"/>
    <property type="match status" value="1"/>
</dbReference>
<feature type="domain" description="AB hydrolase-1" evidence="1">
    <location>
        <begin position="25"/>
        <end position="278"/>
    </location>
</feature>
<dbReference type="GO" id="GO:0003824">
    <property type="term" value="F:catalytic activity"/>
    <property type="evidence" value="ECO:0007669"/>
    <property type="project" value="InterPro"/>
</dbReference>
<dbReference type="InterPro" id="IPR000073">
    <property type="entry name" value="AB_hydrolase_1"/>
</dbReference>
<dbReference type="STRING" id="439228.SAMN06295920_11361"/>
<dbReference type="Proteomes" id="UP000189818">
    <property type="component" value="Unassembled WGS sequence"/>
</dbReference>
<keyword evidence="3" id="KW-1185">Reference proteome</keyword>
<dbReference type="Pfam" id="PF00561">
    <property type="entry name" value="Abhydrolase_1"/>
    <property type="match status" value="1"/>
</dbReference>
<evidence type="ECO:0000259" key="1">
    <source>
        <dbReference type="Pfam" id="PF00561"/>
    </source>
</evidence>
<organism evidence="2 3">
    <name type="scientific">Rhizorhabdus histidinilytica</name>
    <dbReference type="NCBI Taxonomy" id="439228"/>
    <lineage>
        <taxon>Bacteria</taxon>
        <taxon>Pseudomonadati</taxon>
        <taxon>Pseudomonadota</taxon>
        <taxon>Alphaproteobacteria</taxon>
        <taxon>Sphingomonadales</taxon>
        <taxon>Sphingomonadaceae</taxon>
        <taxon>Rhizorhabdus</taxon>
    </lineage>
</organism>
<dbReference type="PANTHER" id="PTHR43194:SF2">
    <property type="entry name" value="PEROXISOMAL MEMBRANE PROTEIN LPX1"/>
    <property type="match status" value="1"/>
</dbReference>
<dbReference type="InterPro" id="IPR000639">
    <property type="entry name" value="Epox_hydrolase-like"/>
</dbReference>
<protein>
    <submittedName>
        <fullName evidence="2">Pimeloyl-ACP methyl ester carboxylesterase</fullName>
    </submittedName>
</protein>
<proteinExistence type="predicted"/>
<dbReference type="PANTHER" id="PTHR43194">
    <property type="entry name" value="HYDROLASE ALPHA/BETA FOLD FAMILY"/>
    <property type="match status" value="1"/>
</dbReference>
<gene>
    <name evidence="2" type="ORF">SAMN06295920_11361</name>
</gene>
<dbReference type="InterPro" id="IPR050228">
    <property type="entry name" value="Carboxylesterase_BioH"/>
</dbReference>
<dbReference type="OrthoDB" id="9797664at2"/>
<sequence>METRTVRAGVLEIAYAEAGPADGWPVVLVHGFPYDALCYAPAAEMLARAGARVVMPWMRGYGATRFLSDATPRSGQQGAFGADLLALLDALGIDRAILGGFDWGGRAACVVAALWPERVDALVSVAGYNILDPSRAAAPLAPEVEHRLWYVWYLHSERGRAGLATHREEFCRLLWRLWSPRWDFSDADFARTARAFANPDFVDIVVHSYRHRHGLADGDPAYAGIETRLAALPPITVPTMVVESGSDGLIPPAHFADLPARFTGGLKRRMLVQAGHNPPQEDPRAFADAVLAARDMARSQSAPSGGEG</sequence>
<dbReference type="InterPro" id="IPR029058">
    <property type="entry name" value="AB_hydrolase_fold"/>
</dbReference>
<dbReference type="RefSeq" id="WP_079650411.1">
    <property type="nucleotide sequence ID" value="NZ_FUYM01000013.1"/>
</dbReference>
<dbReference type="EMBL" id="FUYM01000013">
    <property type="protein sequence ID" value="SKC05648.1"/>
    <property type="molecule type" value="Genomic_DNA"/>
</dbReference>
<dbReference type="AlphaFoldDB" id="A0A1T5GB48"/>
<name>A0A1T5GB48_9SPHN</name>
<accession>A0A1T5GB48</accession>
<reference evidence="3" key="1">
    <citation type="submission" date="2017-02" db="EMBL/GenBank/DDBJ databases">
        <authorList>
            <person name="Varghese N."/>
            <person name="Submissions S."/>
        </authorList>
    </citation>
    <scope>NUCLEOTIDE SEQUENCE [LARGE SCALE GENOMIC DNA]</scope>
    <source>
        <strain evidence="3">UM2</strain>
    </source>
</reference>